<dbReference type="InterPro" id="IPR029052">
    <property type="entry name" value="Metallo-depent_PP-like"/>
</dbReference>
<dbReference type="InterPro" id="IPR024654">
    <property type="entry name" value="Calcineurin-like_PHP_lpxH"/>
</dbReference>
<dbReference type="KEGG" id="fcz:IMF26_05270"/>
<dbReference type="InterPro" id="IPR041802">
    <property type="entry name" value="MPP_YfcE"/>
</dbReference>
<dbReference type="NCBIfam" id="TIGR00040">
    <property type="entry name" value="yfcE"/>
    <property type="match status" value="1"/>
</dbReference>
<dbReference type="SUPFAM" id="SSF56300">
    <property type="entry name" value="Metallo-dependent phosphatases"/>
    <property type="match status" value="1"/>
</dbReference>
<dbReference type="CDD" id="cd00841">
    <property type="entry name" value="MPP_YfcE"/>
    <property type="match status" value="1"/>
</dbReference>
<comment type="cofactor">
    <cofactor evidence="2">
        <name>a divalent metal cation</name>
        <dbReference type="ChEBI" id="CHEBI:60240"/>
    </cofactor>
</comment>
<dbReference type="PANTHER" id="PTHR11124">
    <property type="entry name" value="VACUOLAR SORTING PROTEIN VPS29"/>
    <property type="match status" value="1"/>
</dbReference>
<comment type="similarity">
    <text evidence="1 2">Belongs to the metallophosphoesterase superfamily. YfcE family.</text>
</comment>
<evidence type="ECO:0000313" key="4">
    <source>
        <dbReference type="EMBL" id="QUL99452.1"/>
    </source>
</evidence>
<gene>
    <name evidence="4" type="ORF">IMF26_05270</name>
</gene>
<keyword evidence="2" id="KW-0479">Metal-binding</keyword>
<dbReference type="Gene3D" id="3.60.21.10">
    <property type="match status" value="1"/>
</dbReference>
<dbReference type="EC" id="3.1.4.-" evidence="2"/>
<dbReference type="GO" id="GO:0016787">
    <property type="term" value="F:hydrolase activity"/>
    <property type="evidence" value="ECO:0007669"/>
    <property type="project" value="UniProtKB-UniRule"/>
</dbReference>
<reference evidence="4" key="1">
    <citation type="submission" date="2020-10" db="EMBL/GenBank/DDBJ databases">
        <authorList>
            <person name="Kadnikov V."/>
            <person name="Beletsky A.V."/>
            <person name="Mardanov A.V."/>
            <person name="Karnachuk O.V."/>
            <person name="Ravin N.V."/>
        </authorList>
    </citation>
    <scope>NUCLEOTIDE SEQUENCE</scope>
    <source>
        <strain evidence="4">Bu02</strain>
    </source>
</reference>
<feature type="domain" description="Calcineurin-like phosphoesterase" evidence="3">
    <location>
        <begin position="1"/>
        <end position="146"/>
    </location>
</feature>
<accession>A0AAT9LFV3</accession>
<evidence type="ECO:0000256" key="2">
    <source>
        <dbReference type="RuleBase" id="RU362039"/>
    </source>
</evidence>
<evidence type="ECO:0000256" key="1">
    <source>
        <dbReference type="ARBA" id="ARBA00008950"/>
    </source>
</evidence>
<reference evidence="4" key="2">
    <citation type="journal article" date="2023" name="Biology">
        <title>Prokaryotic Life Associated with Coal-Fire Gas Vents Revealed by Metagenomics.</title>
        <authorList>
            <person name="Kadnikov V.V."/>
            <person name="Mardanov A.V."/>
            <person name="Beletsky A.V."/>
            <person name="Karnachuk O.V."/>
            <person name="Ravin N.V."/>
        </authorList>
    </citation>
    <scope>NUCLEOTIDE SEQUENCE</scope>
    <source>
        <strain evidence="4">Bu02</strain>
    </source>
</reference>
<dbReference type="EMBL" id="CP062796">
    <property type="protein sequence ID" value="QUL99452.1"/>
    <property type="molecule type" value="Genomic_DNA"/>
</dbReference>
<dbReference type="GO" id="GO:0046872">
    <property type="term" value="F:metal ion binding"/>
    <property type="evidence" value="ECO:0007669"/>
    <property type="project" value="UniProtKB-KW"/>
</dbReference>
<organism evidence="4">
    <name type="scientific">Candidatus Fermentithermobacillus carboniphilus</name>
    <dbReference type="NCBI Taxonomy" id="3085328"/>
    <lineage>
        <taxon>Bacteria</taxon>
        <taxon>Bacillati</taxon>
        <taxon>Bacillota</taxon>
        <taxon>Candidatus Fermentithermobacillia</taxon>
        <taxon>Candidatus Fermentithermobacillales</taxon>
        <taxon>Candidatus Fermentithermobacillaceae</taxon>
        <taxon>Candidatus Fermentithermobacillus</taxon>
    </lineage>
</organism>
<protein>
    <recommendedName>
        <fullName evidence="2">Phosphoesterase</fullName>
        <ecNumber evidence="2">3.1.4.-</ecNumber>
    </recommendedName>
</protein>
<dbReference type="Pfam" id="PF12850">
    <property type="entry name" value="Metallophos_2"/>
    <property type="match status" value="1"/>
</dbReference>
<dbReference type="InterPro" id="IPR000979">
    <property type="entry name" value="Phosphodiesterase_MJ0936/Vps29"/>
</dbReference>
<evidence type="ECO:0000259" key="3">
    <source>
        <dbReference type="Pfam" id="PF12850"/>
    </source>
</evidence>
<proteinExistence type="inferred from homology"/>
<name>A0AAT9LFV3_9FIRM</name>
<sequence length="158" mass="17409">MLIGVLSDTHGDLKKLEQCLGLMKNAEYILHAGDFYEDAQKIARAMSLKVIAVTGNCDYMVRGPSEEMLALGGQQVYLTHGHLYRVKQDLSLLVERSRALGADVTVFGHTHCPLILRRDGILFLNPGSPHSPRHGHEPSCALLELTRTGSRAKIILLP</sequence>
<dbReference type="AlphaFoldDB" id="A0AAT9LFV3"/>